<comment type="caution">
    <text evidence="2">The sequence shown here is derived from an EMBL/GenBank/DDBJ whole genome shotgun (WGS) entry which is preliminary data.</text>
</comment>
<proteinExistence type="inferred from homology"/>
<dbReference type="InterPro" id="IPR007303">
    <property type="entry name" value="TIP41-like"/>
</dbReference>
<dbReference type="GO" id="GO:0005829">
    <property type="term" value="C:cytosol"/>
    <property type="evidence" value="ECO:0007669"/>
    <property type="project" value="TreeGrafter"/>
</dbReference>
<dbReference type="PANTHER" id="PTHR21021">
    <property type="entry name" value="GAF/PUTATIVE CYTOSKELETAL PROTEIN"/>
    <property type="match status" value="1"/>
</dbReference>
<name>A0AAD9IG05_PROWI</name>
<evidence type="ECO:0008006" key="4">
    <source>
        <dbReference type="Google" id="ProtNLM"/>
    </source>
</evidence>
<evidence type="ECO:0000313" key="3">
    <source>
        <dbReference type="Proteomes" id="UP001255856"/>
    </source>
</evidence>
<organism evidence="2 3">
    <name type="scientific">Prototheca wickerhamii</name>
    <dbReference type="NCBI Taxonomy" id="3111"/>
    <lineage>
        <taxon>Eukaryota</taxon>
        <taxon>Viridiplantae</taxon>
        <taxon>Chlorophyta</taxon>
        <taxon>core chlorophytes</taxon>
        <taxon>Trebouxiophyceae</taxon>
        <taxon>Chlorellales</taxon>
        <taxon>Chlorellaceae</taxon>
        <taxon>Prototheca</taxon>
    </lineage>
</organism>
<sequence>MKEAHGCMGWPEQYFGDNRLLLEHEASGTSIEFCAADALELWLLKQEPPVQVKAAGKWKESHEQDFKTHDVKFLDYDWTFSNDYAGTTRSSADWALSSANVDWKLLTARDPILLFADIPLFESELEDNGVASLSVKIRVMPKCWYILLRFWLRVDGVLVRLRTTRLFYRFGDACVLREITHHGGTFKELSAAGAPPEGPVYRDPDLAASALGAVAPVGVTLHRREQLALDGKGAESQS</sequence>
<dbReference type="PANTHER" id="PTHR21021:SF16">
    <property type="entry name" value="TIP41-LIKE PROTEIN"/>
    <property type="match status" value="1"/>
</dbReference>
<accession>A0AAD9IG05</accession>
<dbReference type="InterPro" id="IPR051330">
    <property type="entry name" value="Phosphatase_reg/MetRdx"/>
</dbReference>
<reference evidence="2" key="1">
    <citation type="submission" date="2021-01" db="EMBL/GenBank/DDBJ databases">
        <authorList>
            <person name="Eckstrom K.M.E."/>
        </authorList>
    </citation>
    <scope>NUCLEOTIDE SEQUENCE</scope>
    <source>
        <strain evidence="2">UVCC 0001</strain>
    </source>
</reference>
<evidence type="ECO:0000256" key="1">
    <source>
        <dbReference type="ARBA" id="ARBA00006658"/>
    </source>
</evidence>
<dbReference type="GO" id="GO:0031929">
    <property type="term" value="P:TOR signaling"/>
    <property type="evidence" value="ECO:0007669"/>
    <property type="project" value="TreeGrafter"/>
</dbReference>
<evidence type="ECO:0000313" key="2">
    <source>
        <dbReference type="EMBL" id="KAK2076948.1"/>
    </source>
</evidence>
<dbReference type="Proteomes" id="UP001255856">
    <property type="component" value="Unassembled WGS sequence"/>
</dbReference>
<comment type="similarity">
    <text evidence="1">Belongs to the TIP41 family.</text>
</comment>
<keyword evidence="3" id="KW-1185">Reference proteome</keyword>
<dbReference type="EMBL" id="JASFZW010000008">
    <property type="protein sequence ID" value="KAK2076948.1"/>
    <property type="molecule type" value="Genomic_DNA"/>
</dbReference>
<dbReference type="Pfam" id="PF04176">
    <property type="entry name" value="TIP41"/>
    <property type="match status" value="1"/>
</dbReference>
<gene>
    <name evidence="2" type="ORF">QBZ16_005176</name>
</gene>
<dbReference type="AlphaFoldDB" id="A0AAD9IG05"/>
<protein>
    <recommendedName>
        <fullName evidence="4">TIP41-like protein</fullName>
    </recommendedName>
</protein>